<comment type="caution">
    <text evidence="1">The sequence shown here is derived from an EMBL/GenBank/DDBJ whole genome shotgun (WGS) entry which is preliminary data.</text>
</comment>
<dbReference type="InterPro" id="IPR029470">
    <property type="entry name" value="PDDEXK_4"/>
</dbReference>
<accession>A0ABN2I670</accession>
<gene>
    <name evidence="1" type="ORF">GCM10009831_03980</name>
</gene>
<evidence type="ECO:0000313" key="2">
    <source>
        <dbReference type="Proteomes" id="UP001500383"/>
    </source>
</evidence>
<protein>
    <submittedName>
        <fullName evidence="1">Uncharacterized protein</fullName>
    </submittedName>
</protein>
<dbReference type="RefSeq" id="WP_182659597.1">
    <property type="nucleotide sequence ID" value="NZ_JAALEA010000548.1"/>
</dbReference>
<evidence type="ECO:0000313" key="1">
    <source>
        <dbReference type="EMBL" id="GAA1699002.1"/>
    </source>
</evidence>
<proteinExistence type="predicted"/>
<organism evidence="1 2">
    <name type="scientific">Dietzia cercidiphylli</name>
    <dbReference type="NCBI Taxonomy" id="498199"/>
    <lineage>
        <taxon>Bacteria</taxon>
        <taxon>Bacillati</taxon>
        <taxon>Actinomycetota</taxon>
        <taxon>Actinomycetes</taxon>
        <taxon>Mycobacteriales</taxon>
        <taxon>Dietziaceae</taxon>
        <taxon>Dietzia</taxon>
    </lineage>
</organism>
<sequence>MVDEWETAFRKMAELTRQQKNARTWRSGHRTLVRELGLHRLEVYMCRGLAWLLTPDGWHGLGSEYLSAFLELLALSVEGAEQASVTTEETRGDTRADIIVRTTAATVLIEAKISAPEGARQADRLAEGWSPESPSFVFLTSDGGVPATAVESVDQWRTLRWQDLGAIGRVLMNRIGPGTIAPGARDLIETLEMSGERPATVDDSKLDFYLHHREQILEWSDLHGQAGR</sequence>
<keyword evidence="2" id="KW-1185">Reference proteome</keyword>
<dbReference type="Pfam" id="PF14281">
    <property type="entry name" value="PDDEXK_4"/>
    <property type="match status" value="1"/>
</dbReference>
<dbReference type="EMBL" id="BAAAQG010000003">
    <property type="protein sequence ID" value="GAA1699002.1"/>
    <property type="molecule type" value="Genomic_DNA"/>
</dbReference>
<name>A0ABN2I670_9ACTN</name>
<reference evidence="1 2" key="1">
    <citation type="journal article" date="2019" name="Int. J. Syst. Evol. Microbiol.">
        <title>The Global Catalogue of Microorganisms (GCM) 10K type strain sequencing project: providing services to taxonomists for standard genome sequencing and annotation.</title>
        <authorList>
            <consortium name="The Broad Institute Genomics Platform"/>
            <consortium name="The Broad Institute Genome Sequencing Center for Infectious Disease"/>
            <person name="Wu L."/>
            <person name="Ma J."/>
        </authorList>
    </citation>
    <scope>NUCLEOTIDE SEQUENCE [LARGE SCALE GENOMIC DNA]</scope>
    <source>
        <strain evidence="1 2">JCM 16002</strain>
    </source>
</reference>
<dbReference type="Proteomes" id="UP001500383">
    <property type="component" value="Unassembled WGS sequence"/>
</dbReference>